<dbReference type="AlphaFoldDB" id="A0AAN9T2P6"/>
<dbReference type="EMBL" id="JBBCAQ010000041">
    <property type="protein sequence ID" value="KAK7571126.1"/>
    <property type="molecule type" value="Genomic_DNA"/>
</dbReference>
<accession>A0AAN9T2P6</accession>
<proteinExistence type="predicted"/>
<name>A0AAN9T2P6_9HEMI</name>
<evidence type="ECO:0000313" key="1">
    <source>
        <dbReference type="EMBL" id="KAK7571126.1"/>
    </source>
</evidence>
<keyword evidence="2" id="KW-1185">Reference proteome</keyword>
<evidence type="ECO:0000313" key="2">
    <source>
        <dbReference type="Proteomes" id="UP001367676"/>
    </source>
</evidence>
<dbReference type="Proteomes" id="UP001367676">
    <property type="component" value="Unassembled WGS sequence"/>
</dbReference>
<protein>
    <submittedName>
        <fullName evidence="1">Uncharacterized protein</fullName>
    </submittedName>
</protein>
<sequence>MIMDGLETLTSASHAHPFLLSEAAAAAAHRFSVLSFDSVLYRSVETATGAKGGASPQQASGVPESVVCPLHGPDASDAIPADLNTPVTTSGDVPTFFGPSTVVEPPPITGKCSPPAPTPSSRRPFRFLSRPSSFTPPPSTVHPVSPLVVVTRAGGGVVVRGLRWALFANRELVTLWRASFTFCNESVTVWCFRRIEATKFERVG</sequence>
<reference evidence="1 2" key="1">
    <citation type="submission" date="2024-03" db="EMBL/GenBank/DDBJ databases">
        <title>Adaptation during the transition from Ophiocordyceps entomopathogen to insect associate is accompanied by gene loss and intensified selection.</title>
        <authorList>
            <person name="Ward C.M."/>
            <person name="Onetto C.A."/>
            <person name="Borneman A.R."/>
        </authorList>
    </citation>
    <scope>NUCLEOTIDE SEQUENCE [LARGE SCALE GENOMIC DNA]</scope>
    <source>
        <strain evidence="1">AWRI1</strain>
        <tissue evidence="1">Single Adult Female</tissue>
    </source>
</reference>
<comment type="caution">
    <text evidence="1">The sequence shown here is derived from an EMBL/GenBank/DDBJ whole genome shotgun (WGS) entry which is preliminary data.</text>
</comment>
<organism evidence="1 2">
    <name type="scientific">Parthenolecanium corni</name>
    <dbReference type="NCBI Taxonomy" id="536013"/>
    <lineage>
        <taxon>Eukaryota</taxon>
        <taxon>Metazoa</taxon>
        <taxon>Ecdysozoa</taxon>
        <taxon>Arthropoda</taxon>
        <taxon>Hexapoda</taxon>
        <taxon>Insecta</taxon>
        <taxon>Pterygota</taxon>
        <taxon>Neoptera</taxon>
        <taxon>Paraneoptera</taxon>
        <taxon>Hemiptera</taxon>
        <taxon>Sternorrhyncha</taxon>
        <taxon>Coccoidea</taxon>
        <taxon>Coccidae</taxon>
        <taxon>Parthenolecanium</taxon>
    </lineage>
</organism>
<gene>
    <name evidence="1" type="ORF">V9T40_014730</name>
</gene>